<keyword evidence="4" id="KW-1185">Reference proteome</keyword>
<sequence>MGKPLVTVFIPMYNCEGYIGQALESILNQTYANLEILLIDDGSTDQTVEIVTKYNDNRIKLIQNKENKGIPYTRNLGVEQANGKYMAIMDSDDIALSNRIERQVYFMERNQDIDAIGTYYQMIGGRLKRVKKSNITSPEEIKVSLLFFSPISNPSSMIRLRTIKKHNLKYNLNYFVAQDYGMWLQISKVGKLAILPEVLLQYRTGHTNITKRTKTKKASRRKQILDSIHRDALSFYNFKLSSQELSDFNEFFNDNPQAALSNQTMYQIPNILKKLTDQCHNDFDVKLFSKITQKNFTFALSNHRLSLLKKIRLYKKTVGIRYFTFSLKELTFLMSKHIYRSVKKF</sequence>
<feature type="domain" description="Glycosyltransferase 2-like" evidence="2">
    <location>
        <begin position="7"/>
        <end position="142"/>
    </location>
</feature>
<dbReference type="Gene3D" id="3.90.550.10">
    <property type="entry name" value="Spore Coat Polysaccharide Biosynthesis Protein SpsA, Chain A"/>
    <property type="match status" value="1"/>
</dbReference>
<dbReference type="GO" id="GO:0016758">
    <property type="term" value="F:hexosyltransferase activity"/>
    <property type="evidence" value="ECO:0007669"/>
    <property type="project" value="UniProtKB-ARBA"/>
</dbReference>
<dbReference type="AlphaFoldDB" id="A0A1I0D0E6"/>
<dbReference type="OrthoDB" id="9815829at2"/>
<dbReference type="Pfam" id="PF00535">
    <property type="entry name" value="Glycos_transf_2"/>
    <property type="match status" value="1"/>
</dbReference>
<accession>A0A1I0D0E6</accession>
<proteinExistence type="inferred from homology"/>
<protein>
    <submittedName>
        <fullName evidence="3">Glycosyl transferase family 2</fullName>
    </submittedName>
</protein>
<dbReference type="RefSeq" id="WP_093133160.1">
    <property type="nucleotide sequence ID" value="NZ_FOHJ01000003.1"/>
</dbReference>
<comment type="similarity">
    <text evidence="1">Belongs to the glycosyltransferase 2 family.</text>
</comment>
<evidence type="ECO:0000256" key="1">
    <source>
        <dbReference type="ARBA" id="ARBA00006739"/>
    </source>
</evidence>
<dbReference type="PANTHER" id="PTHR22916">
    <property type="entry name" value="GLYCOSYLTRANSFERASE"/>
    <property type="match status" value="1"/>
</dbReference>
<dbReference type="InterPro" id="IPR001173">
    <property type="entry name" value="Glyco_trans_2-like"/>
</dbReference>
<dbReference type="PANTHER" id="PTHR22916:SF3">
    <property type="entry name" value="UDP-GLCNAC:BETAGAL BETA-1,3-N-ACETYLGLUCOSAMINYLTRANSFERASE-LIKE PROTEIN 1"/>
    <property type="match status" value="1"/>
</dbReference>
<reference evidence="4" key="1">
    <citation type="submission" date="2016-10" db="EMBL/GenBank/DDBJ databases">
        <authorList>
            <person name="Varghese N."/>
            <person name="Submissions S."/>
        </authorList>
    </citation>
    <scope>NUCLEOTIDE SEQUENCE [LARGE SCALE GENOMIC DNA]</scope>
    <source>
        <strain evidence="4">CGMCC 1.3566</strain>
    </source>
</reference>
<gene>
    <name evidence="3" type="ORF">SAMN05421676_103357</name>
</gene>
<name>A0A1I0D0E6_9BACI</name>
<dbReference type="SUPFAM" id="SSF53448">
    <property type="entry name" value="Nucleotide-diphospho-sugar transferases"/>
    <property type="match status" value="1"/>
</dbReference>
<dbReference type="CDD" id="cd00761">
    <property type="entry name" value="Glyco_tranf_GTA_type"/>
    <property type="match status" value="1"/>
</dbReference>
<keyword evidence="3" id="KW-0808">Transferase</keyword>
<dbReference type="Proteomes" id="UP000199095">
    <property type="component" value="Unassembled WGS sequence"/>
</dbReference>
<evidence type="ECO:0000313" key="3">
    <source>
        <dbReference type="EMBL" id="SET25538.1"/>
    </source>
</evidence>
<evidence type="ECO:0000259" key="2">
    <source>
        <dbReference type="Pfam" id="PF00535"/>
    </source>
</evidence>
<evidence type="ECO:0000313" key="4">
    <source>
        <dbReference type="Proteomes" id="UP000199095"/>
    </source>
</evidence>
<dbReference type="STRING" id="237682.SAMN05421676_103357"/>
<organism evidence="3 4">
    <name type="scientific">Salinibacillus kushneri</name>
    <dbReference type="NCBI Taxonomy" id="237682"/>
    <lineage>
        <taxon>Bacteria</taxon>
        <taxon>Bacillati</taxon>
        <taxon>Bacillota</taxon>
        <taxon>Bacilli</taxon>
        <taxon>Bacillales</taxon>
        <taxon>Bacillaceae</taxon>
        <taxon>Salinibacillus</taxon>
    </lineage>
</organism>
<dbReference type="InterPro" id="IPR029044">
    <property type="entry name" value="Nucleotide-diphossugar_trans"/>
</dbReference>
<dbReference type="EMBL" id="FOHJ01000003">
    <property type="protein sequence ID" value="SET25538.1"/>
    <property type="molecule type" value="Genomic_DNA"/>
</dbReference>